<evidence type="ECO:0000313" key="1">
    <source>
        <dbReference type="EMBL" id="SDO97778.1"/>
    </source>
</evidence>
<organism evidence="1 2">
    <name type="scientific">Desulforhopalus singaporensis</name>
    <dbReference type="NCBI Taxonomy" id="91360"/>
    <lineage>
        <taxon>Bacteria</taxon>
        <taxon>Pseudomonadati</taxon>
        <taxon>Thermodesulfobacteriota</taxon>
        <taxon>Desulfobulbia</taxon>
        <taxon>Desulfobulbales</taxon>
        <taxon>Desulfocapsaceae</taxon>
        <taxon>Desulforhopalus</taxon>
    </lineage>
</organism>
<reference evidence="1 2" key="1">
    <citation type="submission" date="2016-10" db="EMBL/GenBank/DDBJ databases">
        <authorList>
            <person name="de Groot N.N."/>
        </authorList>
    </citation>
    <scope>NUCLEOTIDE SEQUENCE [LARGE SCALE GENOMIC DNA]</scope>
    <source>
        <strain evidence="1 2">DSM 12130</strain>
    </source>
</reference>
<gene>
    <name evidence="1" type="ORF">SAMN05660330_01503</name>
</gene>
<proteinExistence type="predicted"/>
<protein>
    <submittedName>
        <fullName evidence="1">Uncharacterized protein</fullName>
    </submittedName>
</protein>
<dbReference type="AlphaFoldDB" id="A0A1H0NZ15"/>
<dbReference type="Proteomes" id="UP000199073">
    <property type="component" value="Unassembled WGS sequence"/>
</dbReference>
<name>A0A1H0NZ15_9BACT</name>
<keyword evidence="2" id="KW-1185">Reference proteome</keyword>
<accession>A0A1H0NZ15</accession>
<dbReference type="OrthoDB" id="5431053at2"/>
<dbReference type="EMBL" id="FNJI01000008">
    <property type="protein sequence ID" value="SDO97778.1"/>
    <property type="molecule type" value="Genomic_DNA"/>
</dbReference>
<sequence length="217" mass="24801">MKTLNPSKDTGWNLDNIRFLHPPDDFTGTFANEKMQQRHEEMQQVKIMEILARLTNENDPAAAMRILNPLEHVKFVINNLEQFKQAGLLEPTVLELYYRGNTPFVTSGDYDTWKMLLLRCDRELLARQGGTPPVAKLTGYRGSVTGIARGHSWTVDKNEVQWILNRWADKSLGGGTVFAIEVTVQDILVYLENEDRKEFILDPEKMAGLTPVEITRI</sequence>
<dbReference type="RefSeq" id="WP_092221402.1">
    <property type="nucleotide sequence ID" value="NZ_FNJI01000008.1"/>
</dbReference>
<evidence type="ECO:0000313" key="2">
    <source>
        <dbReference type="Proteomes" id="UP000199073"/>
    </source>
</evidence>